<feature type="transmembrane region" description="Helical" evidence="1">
    <location>
        <begin position="108"/>
        <end position="130"/>
    </location>
</feature>
<sequence length="281" mass="30015">MPSIIQHALAGEAILNSTFSIASILFPGRLLSSLVASESVPISTSAVFKFFGAVTLGMSAPMVLSIADSRDAAAKRKLTYATCSVIESALVSVVLWQTTQPDVGGFTFNGSISLLGSVVPALVWHLYVLLAKPQWFSPESAYVAEGQGRFAIFVPNKRSISGTSCEGALHAKPLLVKGVGVECRLKTFDIVLFVSDIVIQITTGDLPALKISIDAFRDVWLHAVEHALYISSEKTSSLRLARKLERCHDWTKSGDPVGAQSHHVPLGLATLTSTSTTYASP</sequence>
<feature type="transmembrane region" description="Helical" evidence="1">
    <location>
        <begin position="7"/>
        <end position="26"/>
    </location>
</feature>
<protein>
    <submittedName>
        <fullName evidence="2">Uncharacterized protein</fullName>
    </submittedName>
</protein>
<keyword evidence="1" id="KW-1133">Transmembrane helix</keyword>
<evidence type="ECO:0000313" key="3">
    <source>
        <dbReference type="Proteomes" id="UP000693738"/>
    </source>
</evidence>
<organism evidence="2 3">
    <name type="scientific">Fusarium equiseti</name>
    <name type="common">Fusarium scirpi</name>
    <dbReference type="NCBI Taxonomy" id="61235"/>
    <lineage>
        <taxon>Eukaryota</taxon>
        <taxon>Fungi</taxon>
        <taxon>Dikarya</taxon>
        <taxon>Ascomycota</taxon>
        <taxon>Pezizomycotina</taxon>
        <taxon>Sordariomycetes</taxon>
        <taxon>Hypocreomycetidae</taxon>
        <taxon>Hypocreales</taxon>
        <taxon>Nectriaceae</taxon>
        <taxon>Fusarium</taxon>
        <taxon>Fusarium incarnatum-equiseti species complex</taxon>
    </lineage>
</organism>
<dbReference type="Proteomes" id="UP000693738">
    <property type="component" value="Unassembled WGS sequence"/>
</dbReference>
<reference evidence="2" key="1">
    <citation type="submission" date="2021-05" db="EMBL/GenBank/DDBJ databases">
        <authorList>
            <person name="Khan N."/>
        </authorList>
    </citation>
    <scope>NUCLEOTIDE SEQUENCE</scope>
</reference>
<keyword evidence="1" id="KW-0812">Transmembrane</keyword>
<proteinExistence type="predicted"/>
<accession>A0A8J2NIW4</accession>
<feature type="transmembrane region" description="Helical" evidence="1">
    <location>
        <begin position="46"/>
        <end position="66"/>
    </location>
</feature>
<gene>
    <name evidence="2" type="ORF">FEQUK3_LOCUS10203</name>
</gene>
<evidence type="ECO:0000313" key="2">
    <source>
        <dbReference type="EMBL" id="CAG7564517.1"/>
    </source>
</evidence>
<name>A0A8J2NIW4_FUSEQ</name>
<comment type="caution">
    <text evidence="2">The sequence shown here is derived from an EMBL/GenBank/DDBJ whole genome shotgun (WGS) entry which is preliminary data.</text>
</comment>
<dbReference type="EMBL" id="CAJSTJ010000167">
    <property type="protein sequence ID" value="CAG7564517.1"/>
    <property type="molecule type" value="Genomic_DNA"/>
</dbReference>
<dbReference type="AlphaFoldDB" id="A0A8J2NIW4"/>
<keyword evidence="1" id="KW-0472">Membrane</keyword>
<evidence type="ECO:0000256" key="1">
    <source>
        <dbReference type="SAM" id="Phobius"/>
    </source>
</evidence>